<comment type="similarity">
    <text evidence="1">Belongs to the DegT/DnrJ/EryC1 family.</text>
</comment>
<dbReference type="Pfam" id="PF01041">
    <property type="entry name" value="DegT_DnrJ_EryC1"/>
    <property type="match status" value="2"/>
</dbReference>
<organism evidence="2 3">
    <name type="scientific">Candidatus Roizmanbacteria bacterium RIFCSPHIGHO2_02_FULL_38_11</name>
    <dbReference type="NCBI Taxonomy" id="1802039"/>
    <lineage>
        <taxon>Bacteria</taxon>
        <taxon>Candidatus Roizmaniibacteriota</taxon>
    </lineage>
</organism>
<dbReference type="SUPFAM" id="SSF53383">
    <property type="entry name" value="PLP-dependent transferases"/>
    <property type="match status" value="1"/>
</dbReference>
<sequence length="440" mass="49917">MISTDFAPNESWDDALLSLKLLFQPWKWKSGNEVEKLKKTLSSIFQLPSSNFHLFLSGRSALYYLLKSFNLSPGSEVLIQAFTCEAVVLPILANDLKPIYLDIESEAYSMDFNSLTRKLAGPSKPEGRSGVNRKTNLTKVLILQHTFGLTPKDRDQILKLAKDRGLIVIEDLAHGFNPSIFKSSNIQHLTSNFYLLSFGRSKMLSSVFGGAIISSNRVISKLANQLTYPPYWFIFRCLLYKPLTMLIKSTYDFYVGKVFHKILNEFGLLIPEITAKEKSGDYDKLFNKAYPNALSMLLLHQLKKFDLVKEQRAKICNYYDRVILRAKPEGSLANARISNKLRDSSSAVHRTQNDSNILIRYPLLVDNRDEILTKARKQNIFLGVWYDQVVAPKDLDTSRVGYIPGSCPKAEEICQKIINLATNISINEAERVLNTLADVK</sequence>
<dbReference type="InterPro" id="IPR015422">
    <property type="entry name" value="PyrdxlP-dep_Trfase_small"/>
</dbReference>
<dbReference type="Gene3D" id="3.90.1150.10">
    <property type="entry name" value="Aspartate Aminotransferase, domain 1"/>
    <property type="match status" value="1"/>
</dbReference>
<dbReference type="PANTHER" id="PTHR30244">
    <property type="entry name" value="TRANSAMINASE"/>
    <property type="match status" value="1"/>
</dbReference>
<name>A0A1F7H2C6_9BACT</name>
<dbReference type="InterPro" id="IPR000653">
    <property type="entry name" value="DegT/StrS_aminotransferase"/>
</dbReference>
<evidence type="ECO:0000256" key="1">
    <source>
        <dbReference type="RuleBase" id="RU004508"/>
    </source>
</evidence>
<dbReference type="Gene3D" id="3.40.640.10">
    <property type="entry name" value="Type I PLP-dependent aspartate aminotransferase-like (Major domain)"/>
    <property type="match status" value="1"/>
</dbReference>
<evidence type="ECO:0000313" key="2">
    <source>
        <dbReference type="EMBL" id="OGK25381.1"/>
    </source>
</evidence>
<dbReference type="EMBL" id="MFZO01000011">
    <property type="protein sequence ID" value="OGK25381.1"/>
    <property type="molecule type" value="Genomic_DNA"/>
</dbReference>
<gene>
    <name evidence="2" type="ORF">A3C25_04610</name>
</gene>
<evidence type="ECO:0000313" key="3">
    <source>
        <dbReference type="Proteomes" id="UP000177913"/>
    </source>
</evidence>
<dbReference type="GO" id="GO:0030170">
    <property type="term" value="F:pyridoxal phosphate binding"/>
    <property type="evidence" value="ECO:0007669"/>
    <property type="project" value="TreeGrafter"/>
</dbReference>
<keyword evidence="1" id="KW-0663">Pyridoxal phosphate</keyword>
<accession>A0A1F7H2C6</accession>
<dbReference type="PANTHER" id="PTHR30244:SF34">
    <property type="entry name" value="DTDP-4-AMINO-4,6-DIDEOXYGALACTOSE TRANSAMINASE"/>
    <property type="match status" value="1"/>
</dbReference>
<dbReference type="Proteomes" id="UP000177913">
    <property type="component" value="Unassembled WGS sequence"/>
</dbReference>
<dbReference type="AlphaFoldDB" id="A0A1F7H2C6"/>
<reference evidence="2 3" key="1">
    <citation type="journal article" date="2016" name="Nat. Commun.">
        <title>Thousands of microbial genomes shed light on interconnected biogeochemical processes in an aquifer system.</title>
        <authorList>
            <person name="Anantharaman K."/>
            <person name="Brown C.T."/>
            <person name="Hug L.A."/>
            <person name="Sharon I."/>
            <person name="Castelle C.J."/>
            <person name="Probst A.J."/>
            <person name="Thomas B.C."/>
            <person name="Singh A."/>
            <person name="Wilkins M.J."/>
            <person name="Karaoz U."/>
            <person name="Brodie E.L."/>
            <person name="Williams K.H."/>
            <person name="Hubbard S.S."/>
            <person name="Banfield J.F."/>
        </authorList>
    </citation>
    <scope>NUCLEOTIDE SEQUENCE [LARGE SCALE GENOMIC DNA]</scope>
</reference>
<comment type="caution">
    <text evidence="2">The sequence shown here is derived from an EMBL/GenBank/DDBJ whole genome shotgun (WGS) entry which is preliminary data.</text>
</comment>
<protein>
    <recommendedName>
        <fullName evidence="4">Aminotransferase class I/classII domain-containing protein</fullName>
    </recommendedName>
</protein>
<proteinExistence type="inferred from homology"/>
<dbReference type="GO" id="GO:0000271">
    <property type="term" value="P:polysaccharide biosynthetic process"/>
    <property type="evidence" value="ECO:0007669"/>
    <property type="project" value="TreeGrafter"/>
</dbReference>
<dbReference type="GO" id="GO:0008483">
    <property type="term" value="F:transaminase activity"/>
    <property type="evidence" value="ECO:0007669"/>
    <property type="project" value="TreeGrafter"/>
</dbReference>
<dbReference type="InterPro" id="IPR015424">
    <property type="entry name" value="PyrdxlP-dep_Trfase"/>
</dbReference>
<dbReference type="InterPro" id="IPR015421">
    <property type="entry name" value="PyrdxlP-dep_Trfase_major"/>
</dbReference>
<evidence type="ECO:0008006" key="4">
    <source>
        <dbReference type="Google" id="ProtNLM"/>
    </source>
</evidence>